<name>A0ABX0K956_9PROT</name>
<keyword evidence="2" id="KW-1185">Reference proteome</keyword>
<dbReference type="RefSeq" id="WP_173577462.1">
    <property type="nucleotide sequence ID" value="NZ_WOSW01000018.1"/>
</dbReference>
<reference evidence="1 2" key="1">
    <citation type="journal article" date="2020" name="Int. J. Syst. Evol. Microbiol.">
        <title>Novel acetic acid bacteria from cider fermentations: Acetobacter conturbans sp. nov. and Acetobacter fallax sp. nov.</title>
        <authorList>
            <person name="Sombolestani A.S."/>
            <person name="Cleenwerck I."/>
            <person name="Cnockaert M."/>
            <person name="Borremans W."/>
            <person name="Wieme A.D."/>
            <person name="De Vuyst L."/>
            <person name="Vandamme P."/>
        </authorList>
    </citation>
    <scope>NUCLEOTIDE SEQUENCE [LARGE SCALE GENOMIC DNA]</scope>
    <source>
        <strain evidence="1 2">LMG 1637</strain>
    </source>
</reference>
<comment type="caution">
    <text evidence="1">The sequence shown here is derived from an EMBL/GenBank/DDBJ whole genome shotgun (WGS) entry which is preliminary data.</text>
</comment>
<sequence length="157" mass="17678">MTHESQKSDVAPVVSDGTPPSLPLQTVAWRVTPPVGKSWVTDDNPERYRALGYKIVPLVPETEACEAISSAVETEHRAGAEQHADDLIALARIIGRLKIIIENDYDYDNRKILEDLMKWGFVEPHAGSPLLPTAEGRRLDNILELEWLRTRARRGMR</sequence>
<protein>
    <submittedName>
        <fullName evidence="1">Uncharacterized protein</fullName>
    </submittedName>
</protein>
<evidence type="ECO:0000313" key="2">
    <source>
        <dbReference type="Proteomes" id="UP000615326"/>
    </source>
</evidence>
<gene>
    <name evidence="1" type="ORF">GOB84_10260</name>
</gene>
<dbReference type="EMBL" id="WOSW01000018">
    <property type="protein sequence ID" value="NHO32932.1"/>
    <property type="molecule type" value="Genomic_DNA"/>
</dbReference>
<organism evidence="1 2">
    <name type="scientific">Acetobacter fallax</name>
    <dbReference type="NCBI Taxonomy" id="1737473"/>
    <lineage>
        <taxon>Bacteria</taxon>
        <taxon>Pseudomonadati</taxon>
        <taxon>Pseudomonadota</taxon>
        <taxon>Alphaproteobacteria</taxon>
        <taxon>Acetobacterales</taxon>
        <taxon>Acetobacteraceae</taxon>
        <taxon>Acetobacter</taxon>
    </lineage>
</organism>
<dbReference type="Proteomes" id="UP000615326">
    <property type="component" value="Unassembled WGS sequence"/>
</dbReference>
<proteinExistence type="predicted"/>
<evidence type="ECO:0000313" key="1">
    <source>
        <dbReference type="EMBL" id="NHO32932.1"/>
    </source>
</evidence>
<accession>A0ABX0K956</accession>